<dbReference type="SUPFAM" id="SSF56784">
    <property type="entry name" value="HAD-like"/>
    <property type="match status" value="1"/>
</dbReference>
<protein>
    <submittedName>
        <fullName evidence="7">4-hydroxybenzoate polyprenyltransferase</fullName>
    </submittedName>
</protein>
<dbReference type="Proteomes" id="UP000199002">
    <property type="component" value="Unassembled WGS sequence"/>
</dbReference>
<dbReference type="Pfam" id="PF12710">
    <property type="entry name" value="HAD"/>
    <property type="match status" value="1"/>
</dbReference>
<dbReference type="NCBIfam" id="NF006088">
    <property type="entry name" value="PRK08238.1"/>
    <property type="match status" value="1"/>
</dbReference>
<name>A0A1H4AI89_9BURK</name>
<gene>
    <name evidence="7" type="ORF">SAMN05421875_11092</name>
</gene>
<feature type="transmembrane region" description="Helical" evidence="6">
    <location>
        <begin position="464"/>
        <end position="483"/>
    </location>
</feature>
<proteinExistence type="predicted"/>
<dbReference type="STRING" id="592050.SAMN05421875_11092"/>
<dbReference type="EMBL" id="FNQJ01000010">
    <property type="protein sequence ID" value="SEA35656.1"/>
    <property type="molecule type" value="Genomic_DNA"/>
</dbReference>
<accession>A0A1H4AI89</accession>
<dbReference type="GO" id="GO:0005886">
    <property type="term" value="C:plasma membrane"/>
    <property type="evidence" value="ECO:0007669"/>
    <property type="project" value="TreeGrafter"/>
</dbReference>
<dbReference type="InterPro" id="IPR023214">
    <property type="entry name" value="HAD_sf"/>
</dbReference>
<keyword evidence="8" id="KW-1185">Reference proteome</keyword>
<evidence type="ECO:0000256" key="6">
    <source>
        <dbReference type="SAM" id="Phobius"/>
    </source>
</evidence>
<keyword evidence="7" id="KW-0808">Transferase</keyword>
<feature type="transmembrane region" description="Helical" evidence="6">
    <location>
        <begin position="297"/>
        <end position="314"/>
    </location>
</feature>
<comment type="subcellular location">
    <subcellularLocation>
        <location evidence="1">Membrane</location>
        <topology evidence="1">Multi-pass membrane protein</topology>
    </subcellularLocation>
</comment>
<evidence type="ECO:0000313" key="8">
    <source>
        <dbReference type="Proteomes" id="UP000199002"/>
    </source>
</evidence>
<dbReference type="CDD" id="cd13963">
    <property type="entry name" value="PT_UbiA_2"/>
    <property type="match status" value="1"/>
</dbReference>
<dbReference type="PANTHER" id="PTHR11048">
    <property type="entry name" value="PRENYLTRANSFERASES"/>
    <property type="match status" value="1"/>
</dbReference>
<feature type="transmembrane region" description="Helical" evidence="6">
    <location>
        <begin position="426"/>
        <end position="443"/>
    </location>
</feature>
<evidence type="ECO:0000313" key="7">
    <source>
        <dbReference type="EMBL" id="SEA35656.1"/>
    </source>
</evidence>
<feature type="transmembrane region" description="Helical" evidence="6">
    <location>
        <begin position="391"/>
        <end position="414"/>
    </location>
</feature>
<keyword evidence="3 6" id="KW-0812">Transmembrane</keyword>
<feature type="transmembrane region" description="Helical" evidence="6">
    <location>
        <begin position="334"/>
        <end position="363"/>
    </location>
</feature>
<dbReference type="InterPro" id="IPR044878">
    <property type="entry name" value="UbiA_sf"/>
</dbReference>
<evidence type="ECO:0000256" key="3">
    <source>
        <dbReference type="ARBA" id="ARBA00022692"/>
    </source>
</evidence>
<dbReference type="Gene3D" id="3.40.50.1000">
    <property type="entry name" value="HAD superfamily/HAD-like"/>
    <property type="match status" value="1"/>
</dbReference>
<dbReference type="InterPro" id="IPR036412">
    <property type="entry name" value="HAD-like_sf"/>
</dbReference>
<sequence length="487" mass="53656">MEEGSVVQTSNLPLVVDLDGTLTPTDTLLESLVRLLKRSPWSVLRLPLWLMRGRAGFKEAIASRVTLDAENIPYCTPLLEYLRAEKSRGREIVLATAAHHTTAQGVARHLGIFDKVLSTHGGNNLKGRAKLQAIQAQVGEAFVYAGDCNADLPIWQQAQAAILVGVAHRTAAQVRREVPIEREYPKQARSMAVWLRALRVHQWIKNLLLFVPLLTTFEFTRMDKLASMALAFAAFSLAASATYIVNDLWDLESDRAHPRKRLRPFASGALPILQGLLVAGIALVSALGLASVVSQGFLGMLVTYLVLTSFYSWVIKEYVLMDVLMLSLLYTIRILAGSVAISAITSSWLLAFSAFIFLSLALVKRCAELVSLKDAGAGATRGRDYRVSDLVVLWPLGVGAALCAVVVFGLFISAPETQARYATPQMLWFVAIGLVYWMARLWIKTSRGEMHDDPVVYALKNRGSRLTVLAMIAAAMAAHFFTWELYP</sequence>
<feature type="transmembrane region" description="Helical" evidence="6">
    <location>
        <begin position="265"/>
        <end position="290"/>
    </location>
</feature>
<reference evidence="8" key="1">
    <citation type="submission" date="2016-10" db="EMBL/GenBank/DDBJ databases">
        <authorList>
            <person name="Varghese N."/>
            <person name="Submissions S."/>
        </authorList>
    </citation>
    <scope>NUCLEOTIDE SEQUENCE [LARGE SCALE GENOMIC DNA]</scope>
    <source>
        <strain evidence="8">DSM 25157</strain>
    </source>
</reference>
<dbReference type="GO" id="GO:0009247">
    <property type="term" value="P:glycolipid biosynthetic process"/>
    <property type="evidence" value="ECO:0007669"/>
    <property type="project" value="TreeGrafter"/>
</dbReference>
<dbReference type="Pfam" id="PF01040">
    <property type="entry name" value="UbiA"/>
    <property type="match status" value="1"/>
</dbReference>
<keyword evidence="5 6" id="KW-0472">Membrane</keyword>
<dbReference type="Gene3D" id="1.10.357.140">
    <property type="entry name" value="UbiA prenyltransferase"/>
    <property type="match status" value="1"/>
</dbReference>
<evidence type="ECO:0000256" key="4">
    <source>
        <dbReference type="ARBA" id="ARBA00022989"/>
    </source>
</evidence>
<evidence type="ECO:0000256" key="2">
    <source>
        <dbReference type="ARBA" id="ARBA00022475"/>
    </source>
</evidence>
<feature type="transmembrane region" description="Helical" evidence="6">
    <location>
        <begin position="225"/>
        <end position="245"/>
    </location>
</feature>
<dbReference type="InterPro" id="IPR039653">
    <property type="entry name" value="Prenyltransferase"/>
</dbReference>
<dbReference type="PANTHER" id="PTHR11048:SF5">
    <property type="entry name" value="DECAPRENYL-PHOSPHATE PHOSPHORIBOSYLTRANSFERASE"/>
    <property type="match status" value="1"/>
</dbReference>
<dbReference type="InterPro" id="IPR000537">
    <property type="entry name" value="UbiA_prenyltransferase"/>
</dbReference>
<organism evidence="7 8">
    <name type="scientific">Acidovorax soli</name>
    <dbReference type="NCBI Taxonomy" id="592050"/>
    <lineage>
        <taxon>Bacteria</taxon>
        <taxon>Pseudomonadati</taxon>
        <taxon>Pseudomonadota</taxon>
        <taxon>Betaproteobacteria</taxon>
        <taxon>Burkholderiales</taxon>
        <taxon>Comamonadaceae</taxon>
        <taxon>Acidovorax</taxon>
    </lineage>
</organism>
<keyword evidence="4 6" id="KW-1133">Transmembrane helix</keyword>
<dbReference type="GO" id="GO:0016765">
    <property type="term" value="F:transferase activity, transferring alkyl or aryl (other than methyl) groups"/>
    <property type="evidence" value="ECO:0007669"/>
    <property type="project" value="InterPro"/>
</dbReference>
<evidence type="ECO:0000256" key="1">
    <source>
        <dbReference type="ARBA" id="ARBA00004141"/>
    </source>
</evidence>
<dbReference type="AlphaFoldDB" id="A0A1H4AI89"/>
<evidence type="ECO:0000256" key="5">
    <source>
        <dbReference type="ARBA" id="ARBA00023136"/>
    </source>
</evidence>
<keyword evidence="2" id="KW-1003">Cell membrane</keyword>